<dbReference type="PANTHER" id="PTHR11668:SF300">
    <property type="entry name" value="SERINE_THREONINE-PROTEIN PHOSPHATASE"/>
    <property type="match status" value="1"/>
</dbReference>
<evidence type="ECO:0000313" key="12">
    <source>
        <dbReference type="WBParaSite" id="nRc.2.0.1.t07770-RA"/>
    </source>
</evidence>
<name>A0A915I1R8_ROMCU</name>
<dbReference type="GO" id="GO:0046872">
    <property type="term" value="F:metal ion binding"/>
    <property type="evidence" value="ECO:0007669"/>
    <property type="project" value="UniProtKB-KW"/>
</dbReference>
<dbReference type="PRINTS" id="PR00114">
    <property type="entry name" value="STPHPHTASE"/>
</dbReference>
<evidence type="ECO:0000256" key="1">
    <source>
        <dbReference type="ARBA" id="ARBA00001936"/>
    </source>
</evidence>
<dbReference type="InterPro" id="IPR050341">
    <property type="entry name" value="PP1_catalytic_subunit"/>
</dbReference>
<keyword evidence="3" id="KW-0479">Metal-binding</keyword>
<accession>A0A915I1R8</accession>
<feature type="domain" description="Calcineurin-like phosphoesterase" evidence="10">
    <location>
        <begin position="114"/>
        <end position="176"/>
    </location>
</feature>
<dbReference type="GO" id="GO:0005634">
    <property type="term" value="C:nucleus"/>
    <property type="evidence" value="ECO:0007669"/>
    <property type="project" value="TreeGrafter"/>
</dbReference>
<keyword evidence="6" id="KW-0464">Manganese</keyword>
<comment type="catalytic activity">
    <reaction evidence="8">
        <text>O-phospho-L-threonyl-[protein] + H2O = L-threonyl-[protein] + phosphate</text>
        <dbReference type="Rhea" id="RHEA:47004"/>
        <dbReference type="Rhea" id="RHEA-COMP:11060"/>
        <dbReference type="Rhea" id="RHEA-COMP:11605"/>
        <dbReference type="ChEBI" id="CHEBI:15377"/>
        <dbReference type="ChEBI" id="CHEBI:30013"/>
        <dbReference type="ChEBI" id="CHEBI:43474"/>
        <dbReference type="ChEBI" id="CHEBI:61977"/>
        <dbReference type="EC" id="3.1.3.16"/>
    </reaction>
</comment>
<dbReference type="Pfam" id="PF00149">
    <property type="entry name" value="Metallophos"/>
    <property type="match status" value="1"/>
</dbReference>
<evidence type="ECO:0000256" key="8">
    <source>
        <dbReference type="ARBA" id="ARBA00048336"/>
    </source>
</evidence>
<feature type="compositionally biased region" description="Polar residues" evidence="9">
    <location>
        <begin position="8"/>
        <end position="19"/>
    </location>
</feature>
<evidence type="ECO:0000256" key="9">
    <source>
        <dbReference type="SAM" id="MobiDB-lite"/>
    </source>
</evidence>
<dbReference type="InterPro" id="IPR006186">
    <property type="entry name" value="Ser/Thr-sp_prot-phosphatase"/>
</dbReference>
<comment type="cofactor">
    <cofactor evidence="1">
        <name>Mn(2+)</name>
        <dbReference type="ChEBI" id="CHEBI:29035"/>
    </cofactor>
</comment>
<feature type="compositionally biased region" description="Low complexity" evidence="9">
    <location>
        <begin position="20"/>
        <end position="33"/>
    </location>
</feature>
<dbReference type="PANTHER" id="PTHR11668">
    <property type="entry name" value="SERINE/THREONINE PROTEIN PHOSPHATASE"/>
    <property type="match status" value="1"/>
</dbReference>
<organism evidence="11 12">
    <name type="scientific">Romanomermis culicivorax</name>
    <name type="common">Nematode worm</name>
    <dbReference type="NCBI Taxonomy" id="13658"/>
    <lineage>
        <taxon>Eukaryota</taxon>
        <taxon>Metazoa</taxon>
        <taxon>Ecdysozoa</taxon>
        <taxon>Nematoda</taxon>
        <taxon>Enoplea</taxon>
        <taxon>Dorylaimia</taxon>
        <taxon>Mermithida</taxon>
        <taxon>Mermithoidea</taxon>
        <taxon>Mermithidae</taxon>
        <taxon>Romanomermis</taxon>
    </lineage>
</organism>
<proteinExistence type="predicted"/>
<evidence type="ECO:0000259" key="10">
    <source>
        <dbReference type="Pfam" id="PF00149"/>
    </source>
</evidence>
<feature type="region of interest" description="Disordered" evidence="9">
    <location>
        <begin position="1"/>
        <end position="43"/>
    </location>
</feature>
<dbReference type="EC" id="3.1.3.16" evidence="2"/>
<protein>
    <recommendedName>
        <fullName evidence="2">protein-serine/threonine phosphatase</fullName>
        <ecNumber evidence="2">3.1.3.16</ecNumber>
    </recommendedName>
</protein>
<keyword evidence="5" id="KW-0904">Protein phosphatase</keyword>
<evidence type="ECO:0000256" key="2">
    <source>
        <dbReference type="ARBA" id="ARBA00013081"/>
    </source>
</evidence>
<dbReference type="Proteomes" id="UP000887565">
    <property type="component" value="Unplaced"/>
</dbReference>
<dbReference type="GO" id="GO:0005737">
    <property type="term" value="C:cytoplasm"/>
    <property type="evidence" value="ECO:0007669"/>
    <property type="project" value="TreeGrafter"/>
</dbReference>
<keyword evidence="4" id="KW-0378">Hydrolase</keyword>
<dbReference type="SUPFAM" id="SSF56300">
    <property type="entry name" value="Metallo-dependent phosphatases"/>
    <property type="match status" value="1"/>
</dbReference>
<dbReference type="AlphaFoldDB" id="A0A915I1R8"/>
<evidence type="ECO:0000256" key="5">
    <source>
        <dbReference type="ARBA" id="ARBA00022912"/>
    </source>
</evidence>
<dbReference type="InterPro" id="IPR004843">
    <property type="entry name" value="Calcineurin-like_PHP"/>
</dbReference>
<comment type="catalytic activity">
    <reaction evidence="7">
        <text>O-phospho-L-seryl-[protein] + H2O = L-seryl-[protein] + phosphate</text>
        <dbReference type="Rhea" id="RHEA:20629"/>
        <dbReference type="Rhea" id="RHEA-COMP:9863"/>
        <dbReference type="Rhea" id="RHEA-COMP:11604"/>
        <dbReference type="ChEBI" id="CHEBI:15377"/>
        <dbReference type="ChEBI" id="CHEBI:29999"/>
        <dbReference type="ChEBI" id="CHEBI:43474"/>
        <dbReference type="ChEBI" id="CHEBI:83421"/>
        <dbReference type="EC" id="3.1.3.16"/>
    </reaction>
</comment>
<evidence type="ECO:0000256" key="6">
    <source>
        <dbReference type="ARBA" id="ARBA00023211"/>
    </source>
</evidence>
<reference evidence="12" key="1">
    <citation type="submission" date="2022-11" db="UniProtKB">
        <authorList>
            <consortium name="WormBaseParasite"/>
        </authorList>
    </citation>
    <scope>IDENTIFICATION</scope>
</reference>
<sequence length="178" mass="19783">MELEQDSPDSSPKNNGKMISSTALSSTSNNSLTIGAPGSANSSVKSKEKCEFLNLVRSALIKADRRKKPSKRKIVKNQPLSDAIKLTKPLLIKLIKMAVSILVEEDTLLEIEPPVIICGDIHGQYGDLLDIFERLGWPPNKRYLFMGDYVDRGTQSVDVMALLLYLKCIFPSSVYLLR</sequence>
<evidence type="ECO:0000256" key="4">
    <source>
        <dbReference type="ARBA" id="ARBA00022801"/>
    </source>
</evidence>
<dbReference type="GO" id="GO:0004722">
    <property type="term" value="F:protein serine/threonine phosphatase activity"/>
    <property type="evidence" value="ECO:0007669"/>
    <property type="project" value="UniProtKB-EC"/>
</dbReference>
<evidence type="ECO:0000313" key="11">
    <source>
        <dbReference type="Proteomes" id="UP000887565"/>
    </source>
</evidence>
<dbReference type="Gene3D" id="3.60.21.10">
    <property type="match status" value="1"/>
</dbReference>
<dbReference type="InterPro" id="IPR029052">
    <property type="entry name" value="Metallo-depent_PP-like"/>
</dbReference>
<evidence type="ECO:0000256" key="7">
    <source>
        <dbReference type="ARBA" id="ARBA00047761"/>
    </source>
</evidence>
<keyword evidence="11" id="KW-1185">Reference proteome</keyword>
<evidence type="ECO:0000256" key="3">
    <source>
        <dbReference type="ARBA" id="ARBA00022723"/>
    </source>
</evidence>
<dbReference type="WBParaSite" id="nRc.2.0.1.t07770-RA">
    <property type="protein sequence ID" value="nRc.2.0.1.t07770-RA"/>
    <property type="gene ID" value="nRc.2.0.1.g07770"/>
</dbReference>